<name>M1WSU0_PSEP2</name>
<organism evidence="1 2">
    <name type="scientific">Pseudodesulfovibrio piezophilus (strain DSM 21447 / JCM 15486 / C1TLV30)</name>
    <name type="common">Desulfovibrio piezophilus</name>
    <dbReference type="NCBI Taxonomy" id="1322246"/>
    <lineage>
        <taxon>Bacteria</taxon>
        <taxon>Pseudomonadati</taxon>
        <taxon>Thermodesulfobacteriota</taxon>
        <taxon>Desulfovibrionia</taxon>
        <taxon>Desulfovibrionales</taxon>
        <taxon>Desulfovibrionaceae</taxon>
    </lineage>
</organism>
<proteinExistence type="predicted"/>
<dbReference type="AlphaFoldDB" id="M1WSU0"/>
<evidence type="ECO:0000313" key="1">
    <source>
        <dbReference type="EMBL" id="CCH49102.1"/>
    </source>
</evidence>
<dbReference type="eggNOG" id="COG3464">
    <property type="taxonomic scope" value="Bacteria"/>
</dbReference>
<keyword evidence="2" id="KW-1185">Reference proteome</keyword>
<reference evidence="1 2" key="1">
    <citation type="journal article" date="2013" name="PLoS ONE">
        <title>The first genomic and proteomic characterization of a deep-sea sulfate reducer: insights into the piezophilic lifestyle of Desulfovibrio piezophilus.</title>
        <authorList>
            <person name="Pradel N."/>
            <person name="Ji B."/>
            <person name="Gimenez G."/>
            <person name="Talla E."/>
            <person name="Lenoble P."/>
            <person name="Garel M."/>
            <person name="Tamburini C."/>
            <person name="Fourquet P."/>
            <person name="Lebrun R."/>
            <person name="Bertin P."/>
            <person name="Denis Y."/>
            <person name="Pophillat M."/>
            <person name="Barbe V."/>
            <person name="Ollivier B."/>
            <person name="Dolla A."/>
        </authorList>
    </citation>
    <scope>NUCLEOTIDE SEQUENCE [LARGE SCALE GENOMIC DNA]</scope>
    <source>
        <strain evidence="2">DSM 10523 / SB164P1</strain>
    </source>
</reference>
<dbReference type="KEGG" id="dpi:BN4_11867"/>
<dbReference type="HOGENOM" id="CLU_857198_0_0_7"/>
<evidence type="ECO:0000313" key="2">
    <source>
        <dbReference type="Proteomes" id="UP000011724"/>
    </source>
</evidence>
<accession>M1WSU0</accession>
<gene>
    <name evidence="1" type="ordered locus">BN4_11867</name>
</gene>
<sequence length="324" mass="36123">MTTTILDPGGVLSFGGPLHVRGKTGRCRPAKTPNGGVMFQHMHTTDDAVFSMQHTAYETEHSLFPATSPGGTTFRTQRLGTYLISDLFRGDYMAPTTFTHNKRLISLVRGKEIFFTGETFDQWDLDVLLHCVNNAPANTRQACQIQFSPADLLHSLHLRNNEHNRDQVFASLQRLHTGVIDISGSEYRYMTRLINRVLVDRQQNMCLVEINGDVVTTFRSGGTPMKLEDRRFLGRNGLGKWLLGATKVFEGGFTAEMLSLQALCGTPTKQKHCFANRLTKALDLLAENGRVESWNMDGDRVQVTTHPLQIRNTACGIFCSGVCA</sequence>
<dbReference type="STRING" id="1322246.BN4_11867"/>
<reference evidence="2" key="2">
    <citation type="journal article" date="2013" name="Stand. Genomic Sci.">
        <title>Complete genome sequence of Desulfocapsa sulfexigens, a marine deltaproteobacterium specialized in disproportionating inorganic sulfur compounds.</title>
        <authorList>
            <person name="Finster K.W."/>
            <person name="Kjeldsen K.U."/>
            <person name="Kube M."/>
            <person name="Reinhardt R."/>
            <person name="Mussmann M."/>
            <person name="Amann R."/>
            <person name="Schreiber L."/>
        </authorList>
    </citation>
    <scope>NUCLEOTIDE SEQUENCE [LARGE SCALE GENOMIC DNA]</scope>
    <source>
        <strain evidence="2">DSM 10523 / SB164P1</strain>
    </source>
</reference>
<dbReference type="EMBL" id="FO203427">
    <property type="protein sequence ID" value="CCH49102.1"/>
    <property type="molecule type" value="Genomic_DNA"/>
</dbReference>
<dbReference type="PATRIC" id="fig|879567.3.peg.1970"/>
<protein>
    <submittedName>
        <fullName evidence="1">Uncharacterized protein</fullName>
    </submittedName>
</protein>
<dbReference type="Proteomes" id="UP000011724">
    <property type="component" value="Chromosome"/>
</dbReference>